<evidence type="ECO:0000256" key="1">
    <source>
        <dbReference type="SAM" id="Coils"/>
    </source>
</evidence>
<dbReference type="OrthoDB" id="10686306at2759"/>
<feature type="compositionally biased region" description="Polar residues" evidence="2">
    <location>
        <begin position="218"/>
        <end position="236"/>
    </location>
</feature>
<evidence type="ECO:0000313" key="4">
    <source>
        <dbReference type="Proteomes" id="UP000785679"/>
    </source>
</evidence>
<comment type="caution">
    <text evidence="3">The sequence shown here is derived from an EMBL/GenBank/DDBJ whole genome shotgun (WGS) entry which is preliminary data.</text>
</comment>
<organism evidence="3 4">
    <name type="scientific">Halteria grandinella</name>
    <dbReference type="NCBI Taxonomy" id="5974"/>
    <lineage>
        <taxon>Eukaryota</taxon>
        <taxon>Sar</taxon>
        <taxon>Alveolata</taxon>
        <taxon>Ciliophora</taxon>
        <taxon>Intramacronucleata</taxon>
        <taxon>Spirotrichea</taxon>
        <taxon>Stichotrichia</taxon>
        <taxon>Sporadotrichida</taxon>
        <taxon>Halteriidae</taxon>
        <taxon>Halteria</taxon>
    </lineage>
</organism>
<gene>
    <name evidence="3" type="ORF">FGO68_gene11774</name>
</gene>
<evidence type="ECO:0000313" key="3">
    <source>
        <dbReference type="EMBL" id="TNV81906.1"/>
    </source>
</evidence>
<feature type="coiled-coil region" evidence="1">
    <location>
        <begin position="304"/>
        <end position="331"/>
    </location>
</feature>
<dbReference type="EMBL" id="RRYP01005580">
    <property type="protein sequence ID" value="TNV81906.1"/>
    <property type="molecule type" value="Genomic_DNA"/>
</dbReference>
<evidence type="ECO:0000256" key="2">
    <source>
        <dbReference type="SAM" id="MobiDB-lite"/>
    </source>
</evidence>
<feature type="region of interest" description="Disordered" evidence="2">
    <location>
        <begin position="212"/>
        <end position="236"/>
    </location>
</feature>
<reference evidence="3" key="1">
    <citation type="submission" date="2019-06" db="EMBL/GenBank/DDBJ databases">
        <authorList>
            <person name="Zheng W."/>
        </authorList>
    </citation>
    <scope>NUCLEOTIDE SEQUENCE</scope>
    <source>
        <strain evidence="3">QDHG01</strain>
    </source>
</reference>
<sequence>MVKEEDEMKPRQRSATMFQAQKKTLPKGFEKGIIELEFALDRLGMLGARAQEQLPPAREIITKLIALYSDGVEHYDAKGDFLHAQLYRDKIHMLFTKPTVIQEYMLIQQQQQQNPSQQALQTRSPANNQQDAIVLDQQMPTTPTGPVQKIELLRVINTSPPIPKVVSNNPSPILQPTFHSSPIVSIEQIMQSTSIYQGDQQSLDLSHNSNEQKVEQLLDSSSSSDNAQQPRQSLRVTQSLKILPQVSLELFDKSSSSGSQNEESDEEEREEICADFVRRDSSMGIESLMNAFQMLREQSHNVIKSELSQQHEDLKKRIAARKQNVAQSQQKSRLSIKSRSTANIHVIGLNQAPKVASLNIAKQKTGATEESKEAPLVTNLISPIFNQGLIGFGAGTSSHNLDDSNSSIEYGAQGHQTPPMHPFPGVAGINLGNFRFADILGADDISYINPLGINHNANKTQTSIIISHSSKSQRKGTEEKSSSGGFERLEESDNGAISSQSSGQQQVVTHQFIEDEQYVQNQGGLSMDQHIRHQEIEMLNEKYQAQIDQLAGRGMNPLTRKLIEKVKKEWEEEINKLSEISQK</sequence>
<accession>A0A8J8T556</accession>
<feature type="region of interest" description="Disordered" evidence="2">
    <location>
        <begin position="252"/>
        <end position="271"/>
    </location>
</feature>
<keyword evidence="4" id="KW-1185">Reference proteome</keyword>
<protein>
    <submittedName>
        <fullName evidence="3">Uncharacterized protein</fullName>
    </submittedName>
</protein>
<feature type="region of interest" description="Disordered" evidence="2">
    <location>
        <begin position="466"/>
        <end position="505"/>
    </location>
</feature>
<dbReference type="Proteomes" id="UP000785679">
    <property type="component" value="Unassembled WGS sequence"/>
</dbReference>
<feature type="compositionally biased region" description="Basic and acidic residues" evidence="2">
    <location>
        <begin position="475"/>
        <end position="491"/>
    </location>
</feature>
<keyword evidence="1" id="KW-0175">Coiled coil</keyword>
<proteinExistence type="predicted"/>
<feature type="coiled-coil region" evidence="1">
    <location>
        <begin position="533"/>
        <end position="583"/>
    </location>
</feature>
<name>A0A8J8T556_HALGN</name>
<dbReference type="AlphaFoldDB" id="A0A8J8T556"/>